<feature type="transmembrane region" description="Helical" evidence="5">
    <location>
        <begin position="242"/>
        <end position="262"/>
    </location>
</feature>
<feature type="coiled-coil region" evidence="4">
    <location>
        <begin position="444"/>
        <end position="495"/>
    </location>
</feature>
<dbReference type="PANTHER" id="PTHR24171">
    <property type="entry name" value="ANKYRIN REPEAT DOMAIN-CONTAINING PROTEIN 39-RELATED"/>
    <property type="match status" value="1"/>
</dbReference>
<organism evidence="6">
    <name type="scientific">Thermofilum adornatum</name>
    <dbReference type="NCBI Taxonomy" id="1365176"/>
    <lineage>
        <taxon>Archaea</taxon>
        <taxon>Thermoproteota</taxon>
        <taxon>Thermoprotei</taxon>
        <taxon>Thermofilales</taxon>
        <taxon>Thermofilaceae</taxon>
        <taxon>Thermofilum</taxon>
    </lineage>
</organism>
<protein>
    <submittedName>
        <fullName evidence="6">Ankyrin repeat domain-containing protein</fullName>
    </submittedName>
</protein>
<keyword evidence="1" id="KW-0677">Repeat</keyword>
<dbReference type="AlphaFoldDB" id="A0A7C1CC40"/>
<evidence type="ECO:0000256" key="2">
    <source>
        <dbReference type="ARBA" id="ARBA00023043"/>
    </source>
</evidence>
<keyword evidence="5" id="KW-0472">Membrane</keyword>
<keyword evidence="5" id="KW-1133">Transmembrane helix</keyword>
<dbReference type="InterPro" id="IPR002110">
    <property type="entry name" value="Ankyrin_rpt"/>
</dbReference>
<dbReference type="Pfam" id="PF12796">
    <property type="entry name" value="Ank_2"/>
    <property type="match status" value="1"/>
</dbReference>
<dbReference type="SUPFAM" id="SSF48403">
    <property type="entry name" value="Ankyrin repeat"/>
    <property type="match status" value="1"/>
</dbReference>
<dbReference type="InterPro" id="IPR036770">
    <property type="entry name" value="Ankyrin_rpt-contain_sf"/>
</dbReference>
<keyword evidence="4" id="KW-0175">Coiled coil</keyword>
<feature type="transmembrane region" description="Helical" evidence="5">
    <location>
        <begin position="268"/>
        <end position="287"/>
    </location>
</feature>
<comment type="caution">
    <text evidence="6">The sequence shown here is derived from an EMBL/GenBank/DDBJ whole genome shotgun (WGS) entry which is preliminary data.</text>
</comment>
<keyword evidence="5" id="KW-0812">Transmembrane</keyword>
<reference evidence="6" key="1">
    <citation type="journal article" date="2020" name="mSystems">
        <title>Genome- and Community-Level Interaction Insights into Carbon Utilization and Element Cycling Functions of Hydrothermarchaeota in Hydrothermal Sediment.</title>
        <authorList>
            <person name="Zhou Z."/>
            <person name="Liu Y."/>
            <person name="Xu W."/>
            <person name="Pan J."/>
            <person name="Luo Z.H."/>
            <person name="Li M."/>
        </authorList>
    </citation>
    <scope>NUCLEOTIDE SEQUENCE [LARGE SCALE GENOMIC DNA]</scope>
    <source>
        <strain evidence="6">SpSt-116</strain>
    </source>
</reference>
<evidence type="ECO:0000256" key="4">
    <source>
        <dbReference type="SAM" id="Coils"/>
    </source>
</evidence>
<dbReference type="Gene3D" id="1.25.40.20">
    <property type="entry name" value="Ankyrin repeat-containing domain"/>
    <property type="match status" value="1"/>
</dbReference>
<evidence type="ECO:0000313" key="6">
    <source>
        <dbReference type="EMBL" id="HDP14299.1"/>
    </source>
</evidence>
<accession>A0A7C1CC40</accession>
<dbReference type="SMART" id="SM00248">
    <property type="entry name" value="ANK"/>
    <property type="match status" value="3"/>
</dbReference>
<feature type="transmembrane region" description="Helical" evidence="5">
    <location>
        <begin position="337"/>
        <end position="364"/>
    </location>
</feature>
<sequence>MATTQPPITRSCIGCPLYIKSRSYCLKLKTYVQNPYNPPCLYIKNYPQPINKKQQEKLSKSLIKAVKKGDIEKVKKLIMLGADVNTKTKYGDTPLHIAASKDHVDIFELLLNAGADPTIRNVQGLTPIDVACRNHNSKIIELIQKKLDGGLNRNTICSIHLFLGLKSLKQGLLIKHALQILFFLIFFVLIVLFQSKIDIRELREVFALYNVIFISSVTYMFASIVSFSYWNPEINPKSAHMLAGVIFLLWLMLSFLLIGFPILLLPSIIVINLLFIVFVVVIARSLFKLSELTGIMEIKPQAKSFTIRTFLSLLSNISISLLYMVTYSAKNSAVFHFYQAVSTAFIFLYALITFVDLEASYSLYKISKMTMKIFSSEFAKSYQISQLLARKLRYQRDLQFGAMSGLVSARESQSIHNYGNLADHITLQNEHERYTTTNTSSPKAYEVAEELKRYQEYLERLENLYREKKVSQQVYTRLKEEYLRKIEELRKELNNP</sequence>
<dbReference type="PROSITE" id="PS50297">
    <property type="entry name" value="ANK_REP_REGION"/>
    <property type="match status" value="1"/>
</dbReference>
<dbReference type="EMBL" id="DSAY01000014">
    <property type="protein sequence ID" value="HDP14299.1"/>
    <property type="molecule type" value="Genomic_DNA"/>
</dbReference>
<evidence type="ECO:0000256" key="1">
    <source>
        <dbReference type="ARBA" id="ARBA00022737"/>
    </source>
</evidence>
<feature type="transmembrane region" description="Helical" evidence="5">
    <location>
        <begin position="206"/>
        <end position="230"/>
    </location>
</feature>
<keyword evidence="2 3" id="KW-0040">ANK repeat</keyword>
<dbReference type="PROSITE" id="PS50088">
    <property type="entry name" value="ANK_REPEAT"/>
    <property type="match status" value="1"/>
</dbReference>
<evidence type="ECO:0000256" key="3">
    <source>
        <dbReference type="PROSITE-ProRule" id="PRU00023"/>
    </source>
</evidence>
<evidence type="ECO:0000256" key="5">
    <source>
        <dbReference type="SAM" id="Phobius"/>
    </source>
</evidence>
<proteinExistence type="predicted"/>
<name>A0A7C1CC40_9CREN</name>
<feature type="transmembrane region" description="Helical" evidence="5">
    <location>
        <begin position="307"/>
        <end position="325"/>
    </location>
</feature>
<feature type="repeat" description="ANK" evidence="3">
    <location>
        <begin position="90"/>
        <end position="122"/>
    </location>
</feature>
<feature type="transmembrane region" description="Helical" evidence="5">
    <location>
        <begin position="172"/>
        <end position="194"/>
    </location>
</feature>
<gene>
    <name evidence="6" type="ORF">ENN26_00790</name>
</gene>